<keyword evidence="1" id="KW-0812">Transmembrane</keyword>
<feature type="transmembrane region" description="Helical" evidence="1">
    <location>
        <begin position="265"/>
        <end position="282"/>
    </location>
</feature>
<feature type="transmembrane region" description="Helical" evidence="1">
    <location>
        <begin position="74"/>
        <end position="93"/>
    </location>
</feature>
<dbReference type="OrthoDB" id="9770600at2"/>
<proteinExistence type="predicted"/>
<protein>
    <recommendedName>
        <fullName evidence="4">DUF2157 domain-containing protein</fullName>
    </recommendedName>
</protein>
<feature type="transmembrane region" description="Helical" evidence="1">
    <location>
        <begin position="128"/>
        <end position="145"/>
    </location>
</feature>
<feature type="transmembrane region" description="Helical" evidence="1">
    <location>
        <begin position="51"/>
        <end position="68"/>
    </location>
</feature>
<dbReference type="EMBL" id="FQWZ01000003">
    <property type="protein sequence ID" value="SHG78169.1"/>
    <property type="molecule type" value="Genomic_DNA"/>
</dbReference>
<sequence length="333" mass="35743">MYTDDDLESALQAGVLTDDNVAAFRAHVAQRHHAVAVDEESFRLVSSFNDIFVVIACAMLLLSIKWIGTTLGQPGLGAAAIATAAWLLAEFFVRRRHMALPAIVLLLAFVASVFSALTAVIGTEHGQTTAAIAAGGTAVAAYLHWRRFQVPITVAAGTAAVALMLTLGLITSVVGGERWVPALLFVLGLAVFALAMRWDAADTQRRHRHSDVAFWLHLLAAPMVVHPVFSWIGVATGQTHLLQAVIVVALYLGIALISLAIDRRALMVSSLFYVLYTFSALLKGYGAVSLSFAVTALTIGSALLLLSAFWHASRERVLRVLPASLQRRLPASR</sequence>
<dbReference type="AlphaFoldDB" id="A0A1M5MMM3"/>
<evidence type="ECO:0000313" key="2">
    <source>
        <dbReference type="EMBL" id="SHG78169.1"/>
    </source>
</evidence>
<feature type="transmembrane region" description="Helical" evidence="1">
    <location>
        <begin position="212"/>
        <end position="234"/>
    </location>
</feature>
<accession>A0A1M5MMM3</accession>
<evidence type="ECO:0000256" key="1">
    <source>
        <dbReference type="SAM" id="Phobius"/>
    </source>
</evidence>
<feature type="transmembrane region" description="Helical" evidence="1">
    <location>
        <begin position="100"/>
        <end position="122"/>
    </location>
</feature>
<dbReference type="STRING" id="490188.SAMN04488068_1331"/>
<name>A0A1M5MMM3_9GAMM</name>
<evidence type="ECO:0000313" key="3">
    <source>
        <dbReference type="Proteomes" id="UP000199758"/>
    </source>
</evidence>
<reference evidence="2 3" key="1">
    <citation type="submission" date="2016-11" db="EMBL/GenBank/DDBJ databases">
        <authorList>
            <person name="Jaros S."/>
            <person name="Januszkiewicz K."/>
            <person name="Wedrychowicz H."/>
        </authorList>
    </citation>
    <scope>NUCLEOTIDE SEQUENCE [LARGE SCALE GENOMIC DNA]</scope>
    <source>
        <strain evidence="2 3">CGMCC 1.7049</strain>
    </source>
</reference>
<organism evidence="2 3">
    <name type="scientific">Hydrocarboniphaga daqingensis</name>
    <dbReference type="NCBI Taxonomy" id="490188"/>
    <lineage>
        <taxon>Bacteria</taxon>
        <taxon>Pseudomonadati</taxon>
        <taxon>Pseudomonadota</taxon>
        <taxon>Gammaproteobacteria</taxon>
        <taxon>Nevskiales</taxon>
        <taxon>Nevskiaceae</taxon>
        <taxon>Hydrocarboniphaga</taxon>
    </lineage>
</organism>
<dbReference type="Proteomes" id="UP000199758">
    <property type="component" value="Unassembled WGS sequence"/>
</dbReference>
<feature type="transmembrane region" description="Helical" evidence="1">
    <location>
        <begin position="288"/>
        <end position="310"/>
    </location>
</feature>
<keyword evidence="3" id="KW-1185">Reference proteome</keyword>
<evidence type="ECO:0008006" key="4">
    <source>
        <dbReference type="Google" id="ProtNLM"/>
    </source>
</evidence>
<feature type="transmembrane region" description="Helical" evidence="1">
    <location>
        <begin position="179"/>
        <end position="200"/>
    </location>
</feature>
<keyword evidence="1" id="KW-0472">Membrane</keyword>
<gene>
    <name evidence="2" type="ORF">SAMN04488068_1331</name>
</gene>
<keyword evidence="1" id="KW-1133">Transmembrane helix</keyword>
<feature type="transmembrane region" description="Helical" evidence="1">
    <location>
        <begin position="240"/>
        <end position="258"/>
    </location>
</feature>
<feature type="transmembrane region" description="Helical" evidence="1">
    <location>
        <begin position="152"/>
        <end position="173"/>
    </location>
</feature>
<dbReference type="RefSeq" id="WP_072895701.1">
    <property type="nucleotide sequence ID" value="NZ_FQWZ01000003.1"/>
</dbReference>